<feature type="domain" description="Lumazine-binding" evidence="11">
    <location>
        <begin position="99"/>
        <end position="195"/>
    </location>
</feature>
<feature type="domain" description="Lumazine-binding" evidence="11">
    <location>
        <begin position="2"/>
        <end position="98"/>
    </location>
</feature>
<evidence type="ECO:0000256" key="1">
    <source>
        <dbReference type="ARBA" id="ARBA00000968"/>
    </source>
</evidence>
<evidence type="ECO:0000259" key="11">
    <source>
        <dbReference type="PROSITE" id="PS51177"/>
    </source>
</evidence>
<comment type="catalytic activity">
    <reaction evidence="1">
        <text>2 6,7-dimethyl-8-(1-D-ribityl)lumazine + H(+) = 5-amino-6-(D-ribitylamino)uracil + riboflavin</text>
        <dbReference type="Rhea" id="RHEA:20772"/>
        <dbReference type="ChEBI" id="CHEBI:15378"/>
        <dbReference type="ChEBI" id="CHEBI:15934"/>
        <dbReference type="ChEBI" id="CHEBI:57986"/>
        <dbReference type="ChEBI" id="CHEBI:58201"/>
        <dbReference type="EC" id="2.5.1.9"/>
    </reaction>
</comment>
<protein>
    <recommendedName>
        <fullName evidence="5 9">Riboflavin synthase</fullName>
        <ecNumber evidence="4 9">2.5.1.9</ecNumber>
    </recommendedName>
</protein>
<accession>A0ABY5C8S5</accession>
<evidence type="ECO:0000256" key="9">
    <source>
        <dbReference type="NCBIfam" id="TIGR00187"/>
    </source>
</evidence>
<feature type="repeat" description="Lumazine-binding" evidence="10">
    <location>
        <begin position="2"/>
        <end position="98"/>
    </location>
</feature>
<feature type="repeat" description="Lumazine-binding" evidence="10">
    <location>
        <begin position="99"/>
        <end position="195"/>
    </location>
</feature>
<comment type="function">
    <text evidence="2">Catalyzes the dismutation of two molecules of 6,7-dimethyl-8-ribityllumazine, resulting in the formation of riboflavin and 5-amino-6-(D-ribitylamino)uracil.</text>
</comment>
<dbReference type="PANTHER" id="PTHR21098:SF12">
    <property type="entry name" value="RIBOFLAVIN SYNTHASE"/>
    <property type="match status" value="1"/>
</dbReference>
<organism evidence="12 13">
    <name type="scientific">Fructilactobacillus ixorae</name>
    <dbReference type="NCBI Taxonomy" id="1750535"/>
    <lineage>
        <taxon>Bacteria</taxon>
        <taxon>Bacillati</taxon>
        <taxon>Bacillota</taxon>
        <taxon>Bacilli</taxon>
        <taxon>Lactobacillales</taxon>
        <taxon>Lactobacillaceae</taxon>
        <taxon>Fructilactobacillus</taxon>
    </lineage>
</organism>
<proteinExistence type="predicted"/>
<name>A0ABY5C8S5_9LACO</name>
<dbReference type="NCBIfam" id="NF006767">
    <property type="entry name" value="PRK09289.1"/>
    <property type="match status" value="1"/>
</dbReference>
<dbReference type="GO" id="GO:0004746">
    <property type="term" value="F:riboflavin synthase activity"/>
    <property type="evidence" value="ECO:0007669"/>
    <property type="project" value="UniProtKB-EC"/>
</dbReference>
<dbReference type="EC" id="2.5.1.9" evidence="4 9"/>
<dbReference type="InterPro" id="IPR026017">
    <property type="entry name" value="Lumazine-bd_dom"/>
</dbReference>
<dbReference type="EMBL" id="CP097478">
    <property type="protein sequence ID" value="USS93706.1"/>
    <property type="molecule type" value="Genomic_DNA"/>
</dbReference>
<evidence type="ECO:0000256" key="8">
    <source>
        <dbReference type="ARBA" id="ARBA00022737"/>
    </source>
</evidence>
<dbReference type="SUPFAM" id="SSF63380">
    <property type="entry name" value="Riboflavin synthase domain-like"/>
    <property type="match status" value="2"/>
</dbReference>
<reference evidence="12" key="1">
    <citation type="submission" date="2022-05" db="EMBL/GenBank/DDBJ databases">
        <authorList>
            <person name="Oliphant S.A."/>
            <person name="Watson-Haigh N.S."/>
            <person name="Sumby K.M."/>
            <person name="Gardner J.M."/>
            <person name="Jiranek V."/>
        </authorList>
    </citation>
    <scope>NUCLEOTIDE SEQUENCE</scope>
    <source>
        <strain evidence="12">Ru20-1</strain>
    </source>
</reference>
<keyword evidence="6" id="KW-0686">Riboflavin biosynthesis</keyword>
<dbReference type="RefSeq" id="WP_252780587.1">
    <property type="nucleotide sequence ID" value="NZ_CP097478.1"/>
</dbReference>
<gene>
    <name evidence="12" type="ORF">M8332_02315</name>
</gene>
<sequence length="203" mass="22080">MMFTGIIQGTGRLRTWEPTTSSGRMTIASSLPSQLHSRIGDSIAVNGICLTVIDYNDHAFNVDVMPETTQRTNLQQLHPGAMVNLEPALLSTQRLDGHFVLGHVDMTVPVTQITEEENAVRIRFALPARYQLEVVEKGSVAVNGVSLTVTAATATEFEVSLIPHTLHQTNLGQLGVGELVNVETDVLGKYVNGRMNNDSNQSN</sequence>
<evidence type="ECO:0000313" key="13">
    <source>
        <dbReference type="Proteomes" id="UP001057532"/>
    </source>
</evidence>
<dbReference type="PANTHER" id="PTHR21098">
    <property type="entry name" value="RIBOFLAVIN SYNTHASE ALPHA CHAIN"/>
    <property type="match status" value="1"/>
</dbReference>
<dbReference type="Pfam" id="PF00677">
    <property type="entry name" value="Lum_binding"/>
    <property type="match status" value="2"/>
</dbReference>
<evidence type="ECO:0000256" key="6">
    <source>
        <dbReference type="ARBA" id="ARBA00022619"/>
    </source>
</evidence>
<evidence type="ECO:0000256" key="7">
    <source>
        <dbReference type="ARBA" id="ARBA00022679"/>
    </source>
</evidence>
<keyword evidence="7 12" id="KW-0808">Transferase</keyword>
<dbReference type="InterPro" id="IPR017938">
    <property type="entry name" value="Riboflavin_synthase-like_b-brl"/>
</dbReference>
<evidence type="ECO:0000313" key="12">
    <source>
        <dbReference type="EMBL" id="USS93706.1"/>
    </source>
</evidence>
<evidence type="ECO:0000256" key="4">
    <source>
        <dbReference type="ARBA" id="ARBA00012827"/>
    </source>
</evidence>
<evidence type="ECO:0000256" key="5">
    <source>
        <dbReference type="ARBA" id="ARBA00013950"/>
    </source>
</evidence>
<evidence type="ECO:0000256" key="10">
    <source>
        <dbReference type="PROSITE-ProRule" id="PRU00524"/>
    </source>
</evidence>
<dbReference type="InterPro" id="IPR023366">
    <property type="entry name" value="ATP_synth_asu-like_sf"/>
</dbReference>
<dbReference type="InterPro" id="IPR001783">
    <property type="entry name" value="Lumazine-bd"/>
</dbReference>
<evidence type="ECO:0000256" key="3">
    <source>
        <dbReference type="ARBA" id="ARBA00004887"/>
    </source>
</evidence>
<dbReference type="Gene3D" id="2.40.30.20">
    <property type="match status" value="2"/>
</dbReference>
<evidence type="ECO:0000256" key="2">
    <source>
        <dbReference type="ARBA" id="ARBA00002803"/>
    </source>
</evidence>
<dbReference type="Proteomes" id="UP001057532">
    <property type="component" value="Chromosome"/>
</dbReference>
<keyword evidence="8" id="KW-0677">Repeat</keyword>
<keyword evidence="13" id="KW-1185">Reference proteome</keyword>
<dbReference type="CDD" id="cd00402">
    <property type="entry name" value="Riboflavin_synthase_like"/>
    <property type="match status" value="1"/>
</dbReference>
<dbReference type="NCBIfam" id="TIGR00187">
    <property type="entry name" value="ribE"/>
    <property type="match status" value="1"/>
</dbReference>
<dbReference type="PROSITE" id="PS51177">
    <property type="entry name" value="LUMAZINE_BIND"/>
    <property type="match status" value="2"/>
</dbReference>
<dbReference type="PIRSF" id="PIRSF000498">
    <property type="entry name" value="Riboflavin_syn_A"/>
    <property type="match status" value="1"/>
</dbReference>
<comment type="pathway">
    <text evidence="3">Cofactor biosynthesis; riboflavin biosynthesis; riboflavin from 2-hydroxy-3-oxobutyl phosphate and 5-amino-6-(D-ribitylamino)uracil: step 2/2.</text>
</comment>